<proteinExistence type="predicted"/>
<evidence type="ECO:0000256" key="3">
    <source>
        <dbReference type="ARBA" id="ARBA00022692"/>
    </source>
</evidence>
<dbReference type="GO" id="GO:0022857">
    <property type="term" value="F:transmembrane transporter activity"/>
    <property type="evidence" value="ECO:0007669"/>
    <property type="project" value="InterPro"/>
</dbReference>
<keyword evidence="4 6" id="KW-1133">Transmembrane helix</keyword>
<keyword evidence="5 6" id="KW-0472">Membrane</keyword>
<comment type="subcellular location">
    <subcellularLocation>
        <location evidence="1">Cell membrane</location>
        <topology evidence="1">Multi-pass membrane protein</topology>
    </subcellularLocation>
</comment>
<evidence type="ECO:0000313" key="8">
    <source>
        <dbReference type="Proteomes" id="UP000596145"/>
    </source>
</evidence>
<evidence type="ECO:0000256" key="4">
    <source>
        <dbReference type="ARBA" id="ARBA00022989"/>
    </source>
</evidence>
<protein>
    <submittedName>
        <fullName evidence="7">MFS transporter</fullName>
    </submittedName>
</protein>
<dbReference type="GO" id="GO:0005886">
    <property type="term" value="C:plasma membrane"/>
    <property type="evidence" value="ECO:0007669"/>
    <property type="project" value="UniProtKB-SubCell"/>
</dbReference>
<dbReference type="Proteomes" id="UP000596145">
    <property type="component" value="Chromosome"/>
</dbReference>
<sequence length="391" mass="41585">MNGRGKTRTALAYTISGVGDSIIPASFAIQSYRLDESGRLLTIVLLSLWLGRLLSSIAAQRMPAPTFPARWMILSDIVRMLAQLLLLWWVVAQSSHFAAAFFVSCLTYGLATAFFNPARFELISIVCETENEKVKLNSLLSAVGDVLFVCGPLLGTFITVHASFEAALIVDAASFAVSILILASFWPLTRGTHRAPEEESYAKEKLPAWVNPGLATWFVLSASIGFLGTAAPTLVMQHFDERMWGWVAAGAAVGSLAGSAGSIVMRFPFRYKQALALVLSAVYVIFLMWAPSVALIVAAAALSSALTTMAGIAWDVAGQSFDSAGLVHQFATKGQLVNTAAIPTGMVIFGIATAILLPVSVALAIILSIVGVSYALNWGHAAGNEPTRSLT</sequence>
<evidence type="ECO:0000256" key="6">
    <source>
        <dbReference type="SAM" id="Phobius"/>
    </source>
</evidence>
<dbReference type="InterPro" id="IPR011701">
    <property type="entry name" value="MFS"/>
</dbReference>
<feature type="transmembrane region" description="Helical" evidence="6">
    <location>
        <begin position="166"/>
        <end position="188"/>
    </location>
</feature>
<feature type="transmembrane region" description="Helical" evidence="6">
    <location>
        <begin position="243"/>
        <end position="264"/>
    </location>
</feature>
<dbReference type="Gene3D" id="1.20.1250.20">
    <property type="entry name" value="MFS general substrate transporter like domains"/>
    <property type="match status" value="1"/>
</dbReference>
<dbReference type="OrthoDB" id="4541936at2"/>
<name>A0A7T4EFM8_9CORY</name>
<keyword evidence="3 6" id="KW-0812">Transmembrane</keyword>
<dbReference type="EMBL" id="CP066007">
    <property type="protein sequence ID" value="QQB46510.1"/>
    <property type="molecule type" value="Genomic_DNA"/>
</dbReference>
<evidence type="ECO:0000313" key="7">
    <source>
        <dbReference type="EMBL" id="QQB46510.1"/>
    </source>
</evidence>
<organism evidence="7 8">
    <name type="scientific">Corynebacterium glucuronolyticum</name>
    <dbReference type="NCBI Taxonomy" id="39791"/>
    <lineage>
        <taxon>Bacteria</taxon>
        <taxon>Bacillati</taxon>
        <taxon>Actinomycetota</taxon>
        <taxon>Actinomycetes</taxon>
        <taxon>Mycobacteriales</taxon>
        <taxon>Corynebacteriaceae</taxon>
        <taxon>Corynebacterium</taxon>
    </lineage>
</organism>
<accession>A0A7T4EFM8</accession>
<gene>
    <name evidence="7" type="ORF">I6I10_00680</name>
</gene>
<dbReference type="GeneID" id="92759181"/>
<feature type="transmembrane region" description="Helical" evidence="6">
    <location>
        <begin position="71"/>
        <end position="91"/>
    </location>
</feature>
<keyword evidence="2" id="KW-1003">Cell membrane</keyword>
<feature type="transmembrane region" description="Helical" evidence="6">
    <location>
        <begin position="346"/>
        <end position="370"/>
    </location>
</feature>
<feature type="transmembrane region" description="Helical" evidence="6">
    <location>
        <begin position="97"/>
        <end position="118"/>
    </location>
</feature>
<feature type="transmembrane region" description="Helical" evidence="6">
    <location>
        <begin position="209"/>
        <end position="231"/>
    </location>
</feature>
<evidence type="ECO:0000256" key="2">
    <source>
        <dbReference type="ARBA" id="ARBA00022475"/>
    </source>
</evidence>
<dbReference type="SUPFAM" id="SSF103473">
    <property type="entry name" value="MFS general substrate transporter"/>
    <property type="match status" value="1"/>
</dbReference>
<dbReference type="RefSeq" id="WP_084036597.1">
    <property type="nucleotide sequence ID" value="NZ_CP066007.1"/>
</dbReference>
<dbReference type="Pfam" id="PF07690">
    <property type="entry name" value="MFS_1"/>
    <property type="match status" value="1"/>
</dbReference>
<dbReference type="PANTHER" id="PTHR23513">
    <property type="entry name" value="INTEGRAL MEMBRANE EFFLUX PROTEIN-RELATED"/>
    <property type="match status" value="1"/>
</dbReference>
<evidence type="ECO:0000256" key="5">
    <source>
        <dbReference type="ARBA" id="ARBA00023136"/>
    </source>
</evidence>
<feature type="transmembrane region" description="Helical" evidence="6">
    <location>
        <begin position="276"/>
        <end position="302"/>
    </location>
</feature>
<evidence type="ECO:0000256" key="1">
    <source>
        <dbReference type="ARBA" id="ARBA00004651"/>
    </source>
</evidence>
<feature type="transmembrane region" description="Helical" evidence="6">
    <location>
        <begin position="139"/>
        <end position="160"/>
    </location>
</feature>
<dbReference type="PANTHER" id="PTHR23513:SF6">
    <property type="entry name" value="MAJOR FACILITATOR SUPERFAMILY ASSOCIATED DOMAIN-CONTAINING PROTEIN"/>
    <property type="match status" value="1"/>
</dbReference>
<reference evidence="7 8" key="1">
    <citation type="submission" date="2020-12" db="EMBL/GenBank/DDBJ databases">
        <title>FDA dAtabase for Regulatory Grade micrObial Sequences (FDA-ARGOS): Supporting development and validation of Infectious Disease Dx tests.</title>
        <authorList>
            <person name="Sproer C."/>
            <person name="Gronow S."/>
            <person name="Severitt S."/>
            <person name="Schroder I."/>
            <person name="Tallon L."/>
            <person name="Sadzewicz L."/>
            <person name="Zhao X."/>
            <person name="Boylan J."/>
            <person name="Ott S."/>
            <person name="Bowen H."/>
            <person name="Vavikolanu K."/>
            <person name="Mehta A."/>
            <person name="Aluvathingal J."/>
            <person name="Nadendla S."/>
            <person name="Lowell S."/>
            <person name="Myers T."/>
            <person name="Yan Y."/>
            <person name="Sichtig H."/>
        </authorList>
    </citation>
    <scope>NUCLEOTIDE SEQUENCE [LARGE SCALE GENOMIC DNA]</scope>
    <source>
        <strain evidence="7 8">FDAARGOS_1053</strain>
    </source>
</reference>
<dbReference type="AlphaFoldDB" id="A0A7T4EFM8"/>
<dbReference type="InterPro" id="IPR036259">
    <property type="entry name" value="MFS_trans_sf"/>
</dbReference>